<feature type="chain" id="PRO_5026909382" description="Outer membrane lipoprotein carrier protein LolA" evidence="2">
    <location>
        <begin position="20"/>
        <end position="182"/>
    </location>
</feature>
<dbReference type="CDD" id="cd16325">
    <property type="entry name" value="LolA"/>
    <property type="match status" value="1"/>
</dbReference>
<dbReference type="Pfam" id="PF19574">
    <property type="entry name" value="LolA_3"/>
    <property type="match status" value="1"/>
</dbReference>
<sequence length="182" mass="19809">MRRWLLAFALAAAALPAAALDVPGLMKLLAATNEVTKPYTERKFSPLLVASVDSAGTLRYKRPDLLEKQVTKPRSERYRILADAVVIERGGKEQRIALSSQPALAAIAASLRGVLSGDAAQLQRYFKLKASGTEEAWTLELTPSDDAIKGYVERVVVAGRQGQVSRIETFESSGDRTLLEIP</sequence>
<keyword evidence="1 2" id="KW-0732">Signal</keyword>
<dbReference type="InterPro" id="IPR004564">
    <property type="entry name" value="OM_lipoprot_carrier_LolA-like"/>
</dbReference>
<accession>A0A6M4GXY9</accession>
<protein>
    <recommendedName>
        <fullName evidence="5">Outer membrane lipoprotein carrier protein LolA</fullName>
    </recommendedName>
</protein>
<dbReference type="Proteomes" id="UP000501534">
    <property type="component" value="Chromosome"/>
</dbReference>
<organism evidence="3 4">
    <name type="scientific">Usitatibacter rugosus</name>
    <dbReference type="NCBI Taxonomy" id="2732067"/>
    <lineage>
        <taxon>Bacteria</taxon>
        <taxon>Pseudomonadati</taxon>
        <taxon>Pseudomonadota</taxon>
        <taxon>Betaproteobacteria</taxon>
        <taxon>Nitrosomonadales</taxon>
        <taxon>Usitatibacteraceae</taxon>
        <taxon>Usitatibacter</taxon>
    </lineage>
</organism>
<dbReference type="AlphaFoldDB" id="A0A6M4GXY9"/>
<feature type="signal peptide" evidence="2">
    <location>
        <begin position="1"/>
        <end position="19"/>
    </location>
</feature>
<evidence type="ECO:0000256" key="2">
    <source>
        <dbReference type="SAM" id="SignalP"/>
    </source>
</evidence>
<evidence type="ECO:0008006" key="5">
    <source>
        <dbReference type="Google" id="ProtNLM"/>
    </source>
</evidence>
<reference evidence="3 4" key="1">
    <citation type="submission" date="2020-04" db="EMBL/GenBank/DDBJ databases">
        <title>Usitatibacter rugosus gen. nov., sp. nov. and Usitatibacter palustris sp. nov., novel members of Usitatibacteraceae fam. nov. within the order Nitrosomonadales isolated from soil.</title>
        <authorList>
            <person name="Huber K.J."/>
            <person name="Neumann-Schaal M."/>
            <person name="Geppert A."/>
            <person name="Luckner M."/>
            <person name="Wanner G."/>
            <person name="Overmann J."/>
        </authorList>
    </citation>
    <scope>NUCLEOTIDE SEQUENCE [LARGE SCALE GENOMIC DNA]</scope>
    <source>
        <strain evidence="3 4">0125_3</strain>
    </source>
</reference>
<name>A0A6M4GXY9_9PROT</name>
<proteinExistence type="predicted"/>
<dbReference type="EMBL" id="CP053069">
    <property type="protein sequence ID" value="QJR11768.1"/>
    <property type="molecule type" value="Genomic_DNA"/>
</dbReference>
<evidence type="ECO:0000313" key="4">
    <source>
        <dbReference type="Proteomes" id="UP000501534"/>
    </source>
</evidence>
<dbReference type="SUPFAM" id="SSF89392">
    <property type="entry name" value="Prokaryotic lipoproteins and lipoprotein localization factors"/>
    <property type="match status" value="1"/>
</dbReference>
<evidence type="ECO:0000256" key="1">
    <source>
        <dbReference type="ARBA" id="ARBA00022729"/>
    </source>
</evidence>
<gene>
    <name evidence="3" type="ORF">DSM104443_02851</name>
</gene>
<dbReference type="RefSeq" id="WP_171093374.1">
    <property type="nucleotide sequence ID" value="NZ_CP053069.1"/>
</dbReference>
<dbReference type="InterPro" id="IPR029046">
    <property type="entry name" value="LolA/LolB/LppX"/>
</dbReference>
<dbReference type="Gene3D" id="2.50.20.10">
    <property type="entry name" value="Lipoprotein localisation LolA/LolB/LppX"/>
    <property type="match status" value="1"/>
</dbReference>
<evidence type="ECO:0000313" key="3">
    <source>
        <dbReference type="EMBL" id="QJR11768.1"/>
    </source>
</evidence>
<dbReference type="KEGG" id="uru:DSM104443_02851"/>
<keyword evidence="4" id="KW-1185">Reference proteome</keyword>